<comment type="caution">
    <text evidence="1">The sequence shown here is derived from an EMBL/GenBank/DDBJ whole genome shotgun (WGS) entry which is preliminary data.</text>
</comment>
<protein>
    <submittedName>
        <fullName evidence="1">Uncharacterized protein</fullName>
    </submittedName>
</protein>
<keyword evidence="2" id="KW-1185">Reference proteome</keyword>
<sequence>MSSTSPTTGHSLAARAGAMVAAFGLAGTLGVALASPAEAACRAGGASATAYRSVAWTNTADCRYFGRSWARNGRVYAATGWHPRSTYAYARDARFGSPRFAGFAFR</sequence>
<proteinExistence type="predicted"/>
<accession>A0A7W9YDC7</accession>
<name>A0A7W9YDC7_9ACTN</name>
<organism evidence="1 2">
    <name type="scientific">Nocardiopsis mwathae</name>
    <dbReference type="NCBI Taxonomy" id="1472723"/>
    <lineage>
        <taxon>Bacteria</taxon>
        <taxon>Bacillati</taxon>
        <taxon>Actinomycetota</taxon>
        <taxon>Actinomycetes</taxon>
        <taxon>Streptosporangiales</taxon>
        <taxon>Nocardiopsidaceae</taxon>
        <taxon>Nocardiopsis</taxon>
    </lineage>
</organism>
<evidence type="ECO:0000313" key="1">
    <source>
        <dbReference type="EMBL" id="MBB6170038.1"/>
    </source>
</evidence>
<reference evidence="1 2" key="1">
    <citation type="submission" date="2020-08" db="EMBL/GenBank/DDBJ databases">
        <title>Sequencing the genomes of 1000 actinobacteria strains.</title>
        <authorList>
            <person name="Klenk H.-P."/>
        </authorList>
    </citation>
    <scope>NUCLEOTIDE SEQUENCE [LARGE SCALE GENOMIC DNA]</scope>
    <source>
        <strain evidence="1 2">DSM 46659</strain>
    </source>
</reference>
<dbReference type="Proteomes" id="UP000546642">
    <property type="component" value="Unassembled WGS sequence"/>
</dbReference>
<gene>
    <name evidence="1" type="ORF">HNR23_000098</name>
</gene>
<dbReference type="RefSeq" id="WP_184072403.1">
    <property type="nucleotide sequence ID" value="NZ_JACHDS010000001.1"/>
</dbReference>
<dbReference type="EMBL" id="JACHDS010000001">
    <property type="protein sequence ID" value="MBB6170038.1"/>
    <property type="molecule type" value="Genomic_DNA"/>
</dbReference>
<dbReference type="AlphaFoldDB" id="A0A7W9YDC7"/>
<evidence type="ECO:0000313" key="2">
    <source>
        <dbReference type="Proteomes" id="UP000546642"/>
    </source>
</evidence>